<evidence type="ECO:0000313" key="2">
    <source>
        <dbReference type="EMBL" id="KAK8600587.1"/>
    </source>
</evidence>
<dbReference type="Gene3D" id="3.30.420.10">
    <property type="entry name" value="Ribonuclease H-like superfamily/Ribonuclease H"/>
    <property type="match status" value="1"/>
</dbReference>
<gene>
    <name evidence="2" type="ORF">V6N12_050440</name>
</gene>
<dbReference type="Gene3D" id="1.10.340.70">
    <property type="match status" value="1"/>
</dbReference>
<dbReference type="InterPro" id="IPR036397">
    <property type="entry name" value="RNaseH_sf"/>
</dbReference>
<name>A0ABR2GDI3_9ROSI</name>
<dbReference type="PANTHER" id="PTHR45835:SF99">
    <property type="entry name" value="CHROMO DOMAIN-CONTAINING PROTEIN-RELATED"/>
    <property type="match status" value="1"/>
</dbReference>
<sequence>MLAELQIQSSLITRIKDLQQHDPGLLKIFTKLDAKANSNFTLHLNGLMYFKDRICVPNDEELKKEILKEAHRSSFLIHPRSVKMYKDLKSLYWWPCMKATITDFVSRCLTCQKVKVEHQAPTGLLQPTEFPQWKWNKITMDFVTGLPISPTKNDVVWVIVDRFTKFTHFIHVRTSISSDTMVELYIREVIRLHGTPNSIVSDRDPKFTFRFWKSLQKTLGTKVHLITDFHPQTDGQSERVIQVLEDMLRARVIDFGKNWEKSLPLVEFAYNNSYQDSIQMVPYEALYGSRYRTPLCLSKLGENKVLGPQLLRETKAKVQVINGRLKQAFDRQKAYANLKRRDIQYEVRDKVFLKVSPWKKVFRFRKKRKLSPRYIGPFEVIERIGSVAYRLALPPEFDKIHNVFHVSMIKRYRIDPSHVLKLEDVELNPDLSYEEELVQILAQEVKRLQNKNVHVTPFPGLGGKSVTLSKHVIV</sequence>
<organism evidence="2 3">
    <name type="scientific">Hibiscus sabdariffa</name>
    <name type="common">roselle</name>
    <dbReference type="NCBI Taxonomy" id="183260"/>
    <lineage>
        <taxon>Eukaryota</taxon>
        <taxon>Viridiplantae</taxon>
        <taxon>Streptophyta</taxon>
        <taxon>Embryophyta</taxon>
        <taxon>Tracheophyta</taxon>
        <taxon>Spermatophyta</taxon>
        <taxon>Magnoliopsida</taxon>
        <taxon>eudicotyledons</taxon>
        <taxon>Gunneridae</taxon>
        <taxon>Pentapetalae</taxon>
        <taxon>rosids</taxon>
        <taxon>malvids</taxon>
        <taxon>Malvales</taxon>
        <taxon>Malvaceae</taxon>
        <taxon>Malvoideae</taxon>
        <taxon>Hibiscus</taxon>
    </lineage>
</organism>
<dbReference type="EMBL" id="JBBPBM010000001">
    <property type="protein sequence ID" value="KAK8600587.1"/>
    <property type="molecule type" value="Genomic_DNA"/>
</dbReference>
<evidence type="ECO:0000259" key="1">
    <source>
        <dbReference type="PROSITE" id="PS50994"/>
    </source>
</evidence>
<dbReference type="InterPro" id="IPR056924">
    <property type="entry name" value="SH3_Tf2-1"/>
</dbReference>
<dbReference type="InterPro" id="IPR012337">
    <property type="entry name" value="RNaseH-like_sf"/>
</dbReference>
<dbReference type="PROSITE" id="PS50994">
    <property type="entry name" value="INTEGRASE"/>
    <property type="match status" value="1"/>
</dbReference>
<reference evidence="2 3" key="1">
    <citation type="journal article" date="2024" name="G3 (Bethesda)">
        <title>Genome assembly of Hibiscus sabdariffa L. provides insights into metabolisms of medicinal natural products.</title>
        <authorList>
            <person name="Kim T."/>
        </authorList>
    </citation>
    <scope>NUCLEOTIDE SEQUENCE [LARGE SCALE GENOMIC DNA]</scope>
    <source>
        <strain evidence="2">TK-2024</strain>
        <tissue evidence="2">Old leaves</tissue>
    </source>
</reference>
<keyword evidence="3" id="KW-1185">Reference proteome</keyword>
<dbReference type="Pfam" id="PF24626">
    <property type="entry name" value="SH3_Tf2-1"/>
    <property type="match status" value="1"/>
</dbReference>
<comment type="caution">
    <text evidence="2">The sequence shown here is derived from an EMBL/GenBank/DDBJ whole genome shotgun (WGS) entry which is preliminary data.</text>
</comment>
<dbReference type="Pfam" id="PF17921">
    <property type="entry name" value="Integrase_H2C2"/>
    <property type="match status" value="1"/>
</dbReference>
<dbReference type="Proteomes" id="UP001472677">
    <property type="component" value="Unassembled WGS sequence"/>
</dbReference>
<feature type="domain" description="Integrase catalytic" evidence="1">
    <location>
        <begin position="127"/>
        <end position="290"/>
    </location>
</feature>
<accession>A0ABR2GDI3</accession>
<dbReference type="SUPFAM" id="SSF53098">
    <property type="entry name" value="Ribonuclease H-like"/>
    <property type="match status" value="1"/>
</dbReference>
<dbReference type="InterPro" id="IPR041588">
    <property type="entry name" value="Integrase_H2C2"/>
</dbReference>
<dbReference type="InterPro" id="IPR001584">
    <property type="entry name" value="Integrase_cat-core"/>
</dbReference>
<dbReference type="PANTHER" id="PTHR45835">
    <property type="entry name" value="YALI0A06105P"/>
    <property type="match status" value="1"/>
</dbReference>
<protein>
    <recommendedName>
        <fullName evidence="1">Integrase catalytic domain-containing protein</fullName>
    </recommendedName>
</protein>
<evidence type="ECO:0000313" key="3">
    <source>
        <dbReference type="Proteomes" id="UP001472677"/>
    </source>
</evidence>
<proteinExistence type="predicted"/>